<dbReference type="InterPro" id="IPR002156">
    <property type="entry name" value="RNaseH_domain"/>
</dbReference>
<dbReference type="EMBL" id="ASHM01154268">
    <property type="protein sequence ID" value="PNX63316.1"/>
    <property type="molecule type" value="Genomic_DNA"/>
</dbReference>
<evidence type="ECO:0000259" key="1">
    <source>
        <dbReference type="Pfam" id="PF13456"/>
    </source>
</evidence>
<keyword evidence="2" id="KW-0808">Transferase</keyword>
<dbReference type="AlphaFoldDB" id="A0A2K3KAJ2"/>
<dbReference type="STRING" id="57577.A0A2K3KAJ2"/>
<dbReference type="GO" id="GO:0016301">
    <property type="term" value="F:kinase activity"/>
    <property type="evidence" value="ECO:0007669"/>
    <property type="project" value="UniProtKB-KW"/>
</dbReference>
<keyword evidence="2" id="KW-0418">Kinase</keyword>
<evidence type="ECO:0000313" key="2">
    <source>
        <dbReference type="EMBL" id="PNX63316.1"/>
    </source>
</evidence>
<dbReference type="InterPro" id="IPR036397">
    <property type="entry name" value="RNaseH_sf"/>
</dbReference>
<protein>
    <submittedName>
        <fullName evidence="2">Receptor-like protein kinase</fullName>
    </submittedName>
</protein>
<comment type="caution">
    <text evidence="2">The sequence shown here is derived from an EMBL/GenBank/DDBJ whole genome shotgun (WGS) entry which is preliminary data.</text>
</comment>
<dbReference type="Gene3D" id="3.30.420.10">
    <property type="entry name" value="Ribonuclease H-like superfamily/Ribonuclease H"/>
    <property type="match status" value="1"/>
</dbReference>
<dbReference type="GO" id="GO:0004523">
    <property type="term" value="F:RNA-DNA hybrid ribonuclease activity"/>
    <property type="evidence" value="ECO:0007669"/>
    <property type="project" value="InterPro"/>
</dbReference>
<dbReference type="Pfam" id="PF13456">
    <property type="entry name" value="RVT_3"/>
    <property type="match status" value="1"/>
</dbReference>
<dbReference type="CDD" id="cd06222">
    <property type="entry name" value="RNase_H_like"/>
    <property type="match status" value="1"/>
</dbReference>
<gene>
    <name evidence="2" type="ORF">L195_g061566</name>
</gene>
<dbReference type="InterPro" id="IPR044730">
    <property type="entry name" value="RNase_H-like_dom_plant"/>
</dbReference>
<reference evidence="2 3" key="2">
    <citation type="journal article" date="2017" name="Front. Plant Sci.">
        <title>Gene Classification and Mining of Molecular Markers Useful in Red Clover (Trifolium pratense) Breeding.</title>
        <authorList>
            <person name="Istvanek J."/>
            <person name="Dluhosova J."/>
            <person name="Dluhos P."/>
            <person name="Patkova L."/>
            <person name="Nedelnik J."/>
            <person name="Repkova J."/>
        </authorList>
    </citation>
    <scope>NUCLEOTIDE SEQUENCE [LARGE SCALE GENOMIC DNA]</scope>
    <source>
        <strain evidence="3">cv. Tatra</strain>
        <tissue evidence="2">Young leaves</tissue>
    </source>
</reference>
<sequence length="74" mass="8285">MDNPRPVRWEKPGVGWIKCNVDVVFVVGSGVTSIVEGEALALLHAMKEAIHRGFERVQFESDSKLLVDAIHSRR</sequence>
<dbReference type="Proteomes" id="UP000236291">
    <property type="component" value="Unassembled WGS sequence"/>
</dbReference>
<dbReference type="InterPro" id="IPR012337">
    <property type="entry name" value="RNaseH-like_sf"/>
</dbReference>
<organism evidence="2 3">
    <name type="scientific">Trifolium pratense</name>
    <name type="common">Red clover</name>
    <dbReference type="NCBI Taxonomy" id="57577"/>
    <lineage>
        <taxon>Eukaryota</taxon>
        <taxon>Viridiplantae</taxon>
        <taxon>Streptophyta</taxon>
        <taxon>Embryophyta</taxon>
        <taxon>Tracheophyta</taxon>
        <taxon>Spermatophyta</taxon>
        <taxon>Magnoliopsida</taxon>
        <taxon>eudicotyledons</taxon>
        <taxon>Gunneridae</taxon>
        <taxon>Pentapetalae</taxon>
        <taxon>rosids</taxon>
        <taxon>fabids</taxon>
        <taxon>Fabales</taxon>
        <taxon>Fabaceae</taxon>
        <taxon>Papilionoideae</taxon>
        <taxon>50 kb inversion clade</taxon>
        <taxon>NPAAA clade</taxon>
        <taxon>Hologalegina</taxon>
        <taxon>IRL clade</taxon>
        <taxon>Trifolieae</taxon>
        <taxon>Trifolium</taxon>
    </lineage>
</organism>
<dbReference type="PANTHER" id="PTHR47074:SF48">
    <property type="entry name" value="POLYNUCLEOTIDYL TRANSFERASE, RIBONUCLEASE H-LIKE SUPERFAMILY PROTEIN"/>
    <property type="match status" value="1"/>
</dbReference>
<dbReference type="InterPro" id="IPR052929">
    <property type="entry name" value="RNase_H-like_EbsB-rel"/>
</dbReference>
<dbReference type="GO" id="GO:0003676">
    <property type="term" value="F:nucleic acid binding"/>
    <property type="evidence" value="ECO:0007669"/>
    <property type="project" value="InterPro"/>
</dbReference>
<dbReference type="PANTHER" id="PTHR47074">
    <property type="entry name" value="BNAC02G40300D PROTEIN"/>
    <property type="match status" value="1"/>
</dbReference>
<feature type="non-terminal residue" evidence="2">
    <location>
        <position position="74"/>
    </location>
</feature>
<reference evidence="2 3" key="1">
    <citation type="journal article" date="2014" name="Am. J. Bot.">
        <title>Genome assembly and annotation for red clover (Trifolium pratense; Fabaceae).</title>
        <authorList>
            <person name="Istvanek J."/>
            <person name="Jaros M."/>
            <person name="Krenek A."/>
            <person name="Repkova J."/>
        </authorList>
    </citation>
    <scope>NUCLEOTIDE SEQUENCE [LARGE SCALE GENOMIC DNA]</scope>
    <source>
        <strain evidence="3">cv. Tatra</strain>
        <tissue evidence="2">Young leaves</tissue>
    </source>
</reference>
<accession>A0A2K3KAJ2</accession>
<proteinExistence type="predicted"/>
<name>A0A2K3KAJ2_TRIPR</name>
<dbReference type="SUPFAM" id="SSF53098">
    <property type="entry name" value="Ribonuclease H-like"/>
    <property type="match status" value="1"/>
</dbReference>
<evidence type="ECO:0000313" key="3">
    <source>
        <dbReference type="Proteomes" id="UP000236291"/>
    </source>
</evidence>
<keyword evidence="2" id="KW-0675">Receptor</keyword>
<feature type="domain" description="RNase H type-1" evidence="1">
    <location>
        <begin position="21"/>
        <end position="73"/>
    </location>
</feature>